<reference evidence="1 2" key="1">
    <citation type="journal article" date="2015" name="Proc. Natl. Acad. Sci. U.S.A.">
        <title>The resurrection genome of Boea hygrometrica: A blueprint for survival of dehydration.</title>
        <authorList>
            <person name="Xiao L."/>
            <person name="Yang G."/>
            <person name="Zhang L."/>
            <person name="Yang X."/>
            <person name="Zhao S."/>
            <person name="Ji Z."/>
            <person name="Zhou Q."/>
            <person name="Hu M."/>
            <person name="Wang Y."/>
            <person name="Chen M."/>
            <person name="Xu Y."/>
            <person name="Jin H."/>
            <person name="Xiao X."/>
            <person name="Hu G."/>
            <person name="Bao F."/>
            <person name="Hu Y."/>
            <person name="Wan P."/>
            <person name="Li L."/>
            <person name="Deng X."/>
            <person name="Kuang T."/>
            <person name="Xiang C."/>
            <person name="Zhu J.K."/>
            <person name="Oliver M.J."/>
            <person name="He Y."/>
        </authorList>
    </citation>
    <scope>NUCLEOTIDE SEQUENCE [LARGE SCALE GENOMIC DNA]</scope>
    <source>
        <strain evidence="2">cv. XS01</strain>
    </source>
</reference>
<protein>
    <submittedName>
        <fullName evidence="1">Protein AUXIN SIGNALING F-BOX 2-like</fullName>
    </submittedName>
</protein>
<keyword evidence="2" id="KW-1185">Reference proteome</keyword>
<dbReference type="EMBL" id="KV017493">
    <property type="protein sequence ID" value="KZV18223.1"/>
    <property type="molecule type" value="Genomic_DNA"/>
</dbReference>
<dbReference type="Proteomes" id="UP000250235">
    <property type="component" value="Unassembled WGS sequence"/>
</dbReference>
<sequence>MLSFGNCVDRSDQIVDRSYDEVTRIGMNRMFIRWTGPAPVWPPPPPLKPHAAALRRRVPSAVRRPLRDRTCFDHRDECRFPRETGRSQAPIRQQVGSGSATAFPNRVERCTSSSPLNFYTLHLLCALMSTARLVRVSPYFSSLDMSSIVPARASPHCSSLDM</sequence>
<dbReference type="AlphaFoldDB" id="A0A2Z7A991"/>
<organism evidence="1 2">
    <name type="scientific">Dorcoceras hygrometricum</name>
    <dbReference type="NCBI Taxonomy" id="472368"/>
    <lineage>
        <taxon>Eukaryota</taxon>
        <taxon>Viridiplantae</taxon>
        <taxon>Streptophyta</taxon>
        <taxon>Embryophyta</taxon>
        <taxon>Tracheophyta</taxon>
        <taxon>Spermatophyta</taxon>
        <taxon>Magnoliopsida</taxon>
        <taxon>eudicotyledons</taxon>
        <taxon>Gunneridae</taxon>
        <taxon>Pentapetalae</taxon>
        <taxon>asterids</taxon>
        <taxon>lamiids</taxon>
        <taxon>Lamiales</taxon>
        <taxon>Gesneriaceae</taxon>
        <taxon>Didymocarpoideae</taxon>
        <taxon>Trichosporeae</taxon>
        <taxon>Loxocarpinae</taxon>
        <taxon>Dorcoceras</taxon>
    </lineage>
</organism>
<gene>
    <name evidence="1" type="ORF">F511_22279</name>
</gene>
<evidence type="ECO:0000313" key="2">
    <source>
        <dbReference type="Proteomes" id="UP000250235"/>
    </source>
</evidence>
<accession>A0A2Z7A991</accession>
<name>A0A2Z7A991_9LAMI</name>
<proteinExistence type="predicted"/>
<evidence type="ECO:0000313" key="1">
    <source>
        <dbReference type="EMBL" id="KZV18223.1"/>
    </source>
</evidence>